<evidence type="ECO:0000313" key="3">
    <source>
        <dbReference type="Proteomes" id="UP000654075"/>
    </source>
</evidence>
<reference evidence="2" key="1">
    <citation type="submission" date="2021-02" db="EMBL/GenBank/DDBJ databases">
        <authorList>
            <person name="Dougan E. K."/>
            <person name="Rhodes N."/>
            <person name="Thang M."/>
            <person name="Chan C."/>
        </authorList>
    </citation>
    <scope>NUCLEOTIDE SEQUENCE</scope>
</reference>
<keyword evidence="1" id="KW-0175">Coiled coil</keyword>
<comment type="caution">
    <text evidence="2">The sequence shown here is derived from an EMBL/GenBank/DDBJ whole genome shotgun (WGS) entry which is preliminary data.</text>
</comment>
<name>A0A813EHQ9_POLGL</name>
<dbReference type="OrthoDB" id="10314577at2759"/>
<proteinExistence type="predicted"/>
<dbReference type="AlphaFoldDB" id="A0A813EHQ9"/>
<dbReference type="EMBL" id="CAJNNV010011851">
    <property type="protein sequence ID" value="CAE8600122.1"/>
    <property type="molecule type" value="Genomic_DNA"/>
</dbReference>
<dbReference type="OMA" id="ITIRPAC"/>
<accession>A0A813EHQ9</accession>
<evidence type="ECO:0000313" key="2">
    <source>
        <dbReference type="EMBL" id="CAE8600122.1"/>
    </source>
</evidence>
<evidence type="ECO:0000256" key="1">
    <source>
        <dbReference type="SAM" id="Coils"/>
    </source>
</evidence>
<keyword evidence="3" id="KW-1185">Reference proteome</keyword>
<feature type="coiled-coil region" evidence="1">
    <location>
        <begin position="321"/>
        <end position="374"/>
    </location>
</feature>
<sequence>MGASASGVPGGSWLFTAVETGQIVVTLNDIRSVELFPGEELSASVRLSPEWSEGTRLTRDRPTVLSFAADTTLLIEFKGLCDGPQDRFLGEIKLPLAHVARRCGGSLYHTWLPISPQSTASSSSAAAGDKSFSLEYFDRALRAAARDPRQPMACLSLCRKSPDKEIGKELVFQLDAPPSEKAARFEGLLQSHSQHARMLQALYRHVRTFSTAQSSAPGMSPNFKDALQDSFAMDKSRREGPTSTYAMDLGSHVEVLGNLQQADEAPDASSLETELARLREEIETTTQEANARINQAGEAIILLKERVSGKQVDLIHKRKDVSALSHEAESIELENQKLELQLQHAAARESRAGSQDYNDEVESLRRDAKDLATQKEALLLILQDFYGAMGKVPPKIPLSSPTSHAVDGAAAECQAPFTPAPREQSWTNMLPRPSELLNGDLLVERPSFDY</sequence>
<organism evidence="2 3">
    <name type="scientific">Polarella glacialis</name>
    <name type="common">Dinoflagellate</name>
    <dbReference type="NCBI Taxonomy" id="89957"/>
    <lineage>
        <taxon>Eukaryota</taxon>
        <taxon>Sar</taxon>
        <taxon>Alveolata</taxon>
        <taxon>Dinophyceae</taxon>
        <taxon>Suessiales</taxon>
        <taxon>Suessiaceae</taxon>
        <taxon>Polarella</taxon>
    </lineage>
</organism>
<feature type="coiled-coil region" evidence="1">
    <location>
        <begin position="268"/>
        <end position="295"/>
    </location>
</feature>
<gene>
    <name evidence="2" type="ORF">PGLA1383_LOCUS18456</name>
</gene>
<dbReference type="Proteomes" id="UP000654075">
    <property type="component" value="Unassembled WGS sequence"/>
</dbReference>
<protein>
    <submittedName>
        <fullName evidence="2">Uncharacterized protein</fullName>
    </submittedName>
</protein>